<dbReference type="PROSITE" id="PS50048">
    <property type="entry name" value="ZN2_CY6_FUNGAL_2"/>
    <property type="match status" value="1"/>
</dbReference>
<keyword evidence="4" id="KW-1185">Reference proteome</keyword>
<protein>
    <recommendedName>
        <fullName evidence="2">Zn(2)-C6 fungal-type domain-containing protein</fullName>
    </recommendedName>
</protein>
<dbReference type="Gene3D" id="4.10.240.10">
    <property type="entry name" value="Zn(2)-C6 fungal-type DNA-binding domain"/>
    <property type="match status" value="1"/>
</dbReference>
<feature type="domain" description="Zn(2)-C6 fungal-type" evidence="2">
    <location>
        <begin position="9"/>
        <end position="37"/>
    </location>
</feature>
<dbReference type="GO" id="GO:0000981">
    <property type="term" value="F:DNA-binding transcription factor activity, RNA polymerase II-specific"/>
    <property type="evidence" value="ECO:0007669"/>
    <property type="project" value="InterPro"/>
</dbReference>
<dbReference type="CDD" id="cd00067">
    <property type="entry name" value="GAL4"/>
    <property type="match status" value="1"/>
</dbReference>
<dbReference type="EMBL" id="ML993595">
    <property type="protein sequence ID" value="KAF2166693.1"/>
    <property type="molecule type" value="Genomic_DNA"/>
</dbReference>
<dbReference type="PANTHER" id="PTHR38791:SF5">
    <property type="entry name" value="TRANSCRIPTION FACTOR DBAG-RELATED"/>
    <property type="match status" value="1"/>
</dbReference>
<dbReference type="SUPFAM" id="SSF57701">
    <property type="entry name" value="Zn2/Cys6 DNA-binding domain"/>
    <property type="match status" value="1"/>
</dbReference>
<evidence type="ECO:0000256" key="1">
    <source>
        <dbReference type="ARBA" id="ARBA00023242"/>
    </source>
</evidence>
<dbReference type="InterPro" id="IPR036864">
    <property type="entry name" value="Zn2-C6_fun-type_DNA-bd_sf"/>
</dbReference>
<dbReference type="RefSeq" id="XP_033667582.1">
    <property type="nucleotide sequence ID" value="XM_033812722.1"/>
</dbReference>
<reference evidence="3" key="1">
    <citation type="journal article" date="2020" name="Stud. Mycol.">
        <title>101 Dothideomycetes genomes: a test case for predicting lifestyles and emergence of pathogens.</title>
        <authorList>
            <person name="Haridas S."/>
            <person name="Albert R."/>
            <person name="Binder M."/>
            <person name="Bloem J."/>
            <person name="Labutti K."/>
            <person name="Salamov A."/>
            <person name="Andreopoulos B."/>
            <person name="Baker S."/>
            <person name="Barry K."/>
            <person name="Bills G."/>
            <person name="Bluhm B."/>
            <person name="Cannon C."/>
            <person name="Castanera R."/>
            <person name="Culley D."/>
            <person name="Daum C."/>
            <person name="Ezra D."/>
            <person name="Gonzalez J."/>
            <person name="Henrissat B."/>
            <person name="Kuo A."/>
            <person name="Liang C."/>
            <person name="Lipzen A."/>
            <person name="Lutzoni F."/>
            <person name="Magnuson J."/>
            <person name="Mondo S."/>
            <person name="Nolan M."/>
            <person name="Ohm R."/>
            <person name="Pangilinan J."/>
            <person name="Park H.-J."/>
            <person name="Ramirez L."/>
            <person name="Alfaro M."/>
            <person name="Sun H."/>
            <person name="Tritt A."/>
            <person name="Yoshinaga Y."/>
            <person name="Zwiers L.-H."/>
            <person name="Turgeon B."/>
            <person name="Goodwin S."/>
            <person name="Spatafora J."/>
            <person name="Crous P."/>
            <person name="Grigoriev I."/>
        </authorList>
    </citation>
    <scope>NUCLEOTIDE SEQUENCE</scope>
    <source>
        <strain evidence="3">ATCC 36951</strain>
    </source>
</reference>
<evidence type="ECO:0000259" key="2">
    <source>
        <dbReference type="PROSITE" id="PS50048"/>
    </source>
</evidence>
<sequence length="561" mass="61906">MPNYGRSGRCLTCKRRRVKCDEARPACSPCRRLGLNCGGYNKNYAFKDENFRFTAQGLRKSVNEQNALVQHSTGVGEPSRSLLTGADVAIPFFLLNYASMGRSLAVGRGFYETLIPVYTSQCHNSPLSLAISAVAAGIYSFWRHEDAAQEESHTAPYCQAVVSLRSALDHPDERAKPATALAVLVLHLYESLHAVYNARPARPVHHQGALSLLPVAALDGLDGVIGTHVKAFVLHTEISSAVRQKRSMHPNAYSYATSPHSSSLVPGSFSSTLDSIGALVAELQADYVHQLPHLHSSGTLLEQQCRAWIAQAEQINDLLQAWARDVPDDWRPVRLTSVQDFSLSIAAYQSACEIYPSCLIATFWNLWRFHRLLLLQMTASATQHIPVLRDEPSVEECESAGSIQELVDGICYSVPFCLGNRAGQSCLSDFANPDISFPSYHSLAPGDSRHRDWKSTPLSKDEHHRHMVAYGAWHLLSPLSNLLTLVSDDHGGRFVARCLRPGQLQWIREQFLRTCTLLRLPAARAFSEQKGRISSPLPSADDAAETLAKQVRKGARFMSGP</sequence>
<dbReference type="InterPro" id="IPR001138">
    <property type="entry name" value="Zn2Cys6_DnaBD"/>
</dbReference>
<dbReference type="PANTHER" id="PTHR38791">
    <property type="entry name" value="ZN(II)2CYS6 TRANSCRIPTION FACTOR (EUROFUNG)-RELATED-RELATED"/>
    <property type="match status" value="1"/>
</dbReference>
<evidence type="ECO:0000313" key="4">
    <source>
        <dbReference type="Proteomes" id="UP000799537"/>
    </source>
</evidence>
<dbReference type="Proteomes" id="UP000799537">
    <property type="component" value="Unassembled WGS sequence"/>
</dbReference>
<name>A0A6A6CJA8_ZASCE</name>
<keyword evidence="1" id="KW-0539">Nucleus</keyword>
<gene>
    <name evidence="3" type="ORF">M409DRAFT_54489</name>
</gene>
<dbReference type="InterPro" id="IPR053175">
    <property type="entry name" value="DHMBA_Reg_Transcription_Factor"/>
</dbReference>
<proteinExistence type="predicted"/>
<organism evidence="3 4">
    <name type="scientific">Zasmidium cellare ATCC 36951</name>
    <dbReference type="NCBI Taxonomy" id="1080233"/>
    <lineage>
        <taxon>Eukaryota</taxon>
        <taxon>Fungi</taxon>
        <taxon>Dikarya</taxon>
        <taxon>Ascomycota</taxon>
        <taxon>Pezizomycotina</taxon>
        <taxon>Dothideomycetes</taxon>
        <taxon>Dothideomycetidae</taxon>
        <taxon>Mycosphaerellales</taxon>
        <taxon>Mycosphaerellaceae</taxon>
        <taxon>Zasmidium</taxon>
    </lineage>
</organism>
<dbReference type="GeneID" id="54565994"/>
<accession>A0A6A6CJA8</accession>
<dbReference type="SMART" id="SM00066">
    <property type="entry name" value="GAL4"/>
    <property type="match status" value="1"/>
</dbReference>
<dbReference type="GO" id="GO:0008270">
    <property type="term" value="F:zinc ion binding"/>
    <property type="evidence" value="ECO:0007669"/>
    <property type="project" value="InterPro"/>
</dbReference>
<dbReference type="OrthoDB" id="2991872at2759"/>
<dbReference type="AlphaFoldDB" id="A0A6A6CJA8"/>
<evidence type="ECO:0000313" key="3">
    <source>
        <dbReference type="EMBL" id="KAF2166693.1"/>
    </source>
</evidence>
<dbReference type="Pfam" id="PF00172">
    <property type="entry name" value="Zn_clus"/>
    <property type="match status" value="1"/>
</dbReference>